<dbReference type="EMBL" id="JABTXY010000026">
    <property type="protein sequence ID" value="NYV44053.1"/>
    <property type="molecule type" value="Genomic_DNA"/>
</dbReference>
<organism evidence="2 3">
    <name type="scientific">Cronobacter sakazakii</name>
    <name type="common">Enterobacter sakazakii</name>
    <dbReference type="NCBI Taxonomy" id="28141"/>
    <lineage>
        <taxon>Bacteria</taxon>
        <taxon>Pseudomonadati</taxon>
        <taxon>Pseudomonadota</taxon>
        <taxon>Gammaproteobacteria</taxon>
        <taxon>Enterobacterales</taxon>
        <taxon>Enterobacteriaceae</taxon>
        <taxon>Cronobacter</taxon>
    </lineage>
</organism>
<feature type="region of interest" description="Disordered" evidence="1">
    <location>
        <begin position="1"/>
        <end position="56"/>
    </location>
</feature>
<dbReference type="AlphaFoldDB" id="A0A853HKR9"/>
<dbReference type="OMA" id="NTINPWE"/>
<reference evidence="2 3" key="1">
    <citation type="submission" date="2020-05" db="EMBL/GenBank/DDBJ databases">
        <title>The draft genome of Cronobacter sakazakii strain 145005.</title>
        <authorList>
            <person name="Yang J."/>
            <person name="Liu L."/>
            <person name="Feng Y."/>
            <person name="Zong Z."/>
        </authorList>
    </citation>
    <scope>NUCLEOTIDE SEQUENCE [LARGE SCALE GENOMIC DNA]</scope>
    <source>
        <strain evidence="2 3">145005</strain>
    </source>
</reference>
<dbReference type="RefSeq" id="WP_004385762.1">
    <property type="nucleotide sequence ID" value="NZ_CABMLV010000001.1"/>
</dbReference>
<name>A0A853HKR9_CROSK</name>
<feature type="compositionally biased region" description="Basic and acidic residues" evidence="1">
    <location>
        <begin position="1"/>
        <end position="21"/>
    </location>
</feature>
<sequence>MPDNRHPDRPLADDNEHHGLPEDAPNTINPWEEDDLPEKEEPHGRESLRDAWHKAP</sequence>
<dbReference type="Proteomes" id="UP000548673">
    <property type="component" value="Unassembled WGS sequence"/>
</dbReference>
<dbReference type="GeneID" id="56730945"/>
<dbReference type="KEGG" id="csj:CSK29544_03473"/>
<evidence type="ECO:0000313" key="3">
    <source>
        <dbReference type="Proteomes" id="UP000548673"/>
    </source>
</evidence>
<evidence type="ECO:0000313" key="2">
    <source>
        <dbReference type="EMBL" id="NYV44053.1"/>
    </source>
</evidence>
<gene>
    <name evidence="2" type="ORF">HRR37_17180</name>
</gene>
<comment type="caution">
    <text evidence="2">The sequence shown here is derived from an EMBL/GenBank/DDBJ whole genome shotgun (WGS) entry which is preliminary data.</text>
</comment>
<protein>
    <submittedName>
        <fullName evidence="2">Uncharacterized protein</fullName>
    </submittedName>
</protein>
<proteinExistence type="predicted"/>
<feature type="compositionally biased region" description="Basic and acidic residues" evidence="1">
    <location>
        <begin position="39"/>
        <end position="56"/>
    </location>
</feature>
<evidence type="ECO:0000256" key="1">
    <source>
        <dbReference type="SAM" id="MobiDB-lite"/>
    </source>
</evidence>
<accession>A0A853HKR9</accession>